<dbReference type="EC" id="3.6.1.27" evidence="3 14"/>
<dbReference type="AlphaFoldDB" id="A0A0F9ZXY7"/>
<keyword evidence="10 14" id="KW-0046">Antibiotic resistance</keyword>
<organism evidence="15 16">
    <name type="scientific">candidate division WS6 bacterium GW2011_GWC1_33_20</name>
    <dbReference type="NCBI Taxonomy" id="1619089"/>
    <lineage>
        <taxon>Bacteria</taxon>
        <taxon>Candidatus Dojkabacteria</taxon>
    </lineage>
</organism>
<evidence type="ECO:0000256" key="6">
    <source>
        <dbReference type="ARBA" id="ARBA00022692"/>
    </source>
</evidence>
<name>A0A0F9ZXY7_9BACT</name>
<feature type="transmembrane region" description="Helical" evidence="14">
    <location>
        <begin position="140"/>
        <end position="169"/>
    </location>
</feature>
<evidence type="ECO:0000256" key="4">
    <source>
        <dbReference type="ARBA" id="ARBA00021581"/>
    </source>
</evidence>
<evidence type="ECO:0000313" key="16">
    <source>
        <dbReference type="Proteomes" id="UP000034302"/>
    </source>
</evidence>
<keyword evidence="15" id="KW-0418">Kinase</keyword>
<evidence type="ECO:0000256" key="11">
    <source>
        <dbReference type="ARBA" id="ARBA00032707"/>
    </source>
</evidence>
<keyword evidence="14" id="KW-0133">Cell shape</keyword>
<gene>
    <name evidence="14" type="primary">uppP</name>
    <name evidence="15" type="ORF">UR34_C0010G0006</name>
</gene>
<feature type="transmembrane region" description="Helical" evidence="14">
    <location>
        <begin position="74"/>
        <end position="92"/>
    </location>
</feature>
<feature type="transmembrane region" description="Helical" evidence="14">
    <location>
        <begin position="233"/>
        <end position="253"/>
    </location>
</feature>
<evidence type="ECO:0000256" key="3">
    <source>
        <dbReference type="ARBA" id="ARBA00012374"/>
    </source>
</evidence>
<dbReference type="Proteomes" id="UP000034302">
    <property type="component" value="Unassembled WGS sequence"/>
</dbReference>
<feature type="transmembrane region" description="Helical" evidence="14">
    <location>
        <begin position="104"/>
        <end position="120"/>
    </location>
</feature>
<evidence type="ECO:0000256" key="8">
    <source>
        <dbReference type="ARBA" id="ARBA00022989"/>
    </source>
</evidence>
<dbReference type="InterPro" id="IPR003824">
    <property type="entry name" value="UppP"/>
</dbReference>
<evidence type="ECO:0000256" key="7">
    <source>
        <dbReference type="ARBA" id="ARBA00022801"/>
    </source>
</evidence>
<keyword evidence="14" id="KW-0961">Cell wall biogenesis/degradation</keyword>
<proteinExistence type="inferred from homology"/>
<dbReference type="GO" id="GO:0046677">
    <property type="term" value="P:response to antibiotic"/>
    <property type="evidence" value="ECO:0007669"/>
    <property type="project" value="UniProtKB-UniRule"/>
</dbReference>
<dbReference type="PATRIC" id="fig|1619089.3.peg.411"/>
<dbReference type="GO" id="GO:0050380">
    <property type="term" value="F:undecaprenyl-diphosphatase activity"/>
    <property type="evidence" value="ECO:0007669"/>
    <property type="project" value="UniProtKB-UniRule"/>
</dbReference>
<dbReference type="GO" id="GO:0008360">
    <property type="term" value="P:regulation of cell shape"/>
    <property type="evidence" value="ECO:0007669"/>
    <property type="project" value="UniProtKB-KW"/>
</dbReference>
<accession>A0A0F9ZXY7</accession>
<dbReference type="HAMAP" id="MF_01006">
    <property type="entry name" value="Undec_diphosphatase"/>
    <property type="match status" value="1"/>
</dbReference>
<keyword evidence="6 14" id="KW-0812">Transmembrane</keyword>
<dbReference type="GO" id="GO:0071555">
    <property type="term" value="P:cell wall organization"/>
    <property type="evidence" value="ECO:0007669"/>
    <property type="project" value="UniProtKB-KW"/>
</dbReference>
<feature type="transmembrane region" description="Helical" evidence="14">
    <location>
        <begin position="175"/>
        <end position="195"/>
    </location>
</feature>
<dbReference type="GO" id="GO:0005886">
    <property type="term" value="C:plasma membrane"/>
    <property type="evidence" value="ECO:0007669"/>
    <property type="project" value="UniProtKB-SubCell"/>
</dbReference>
<keyword evidence="9 14" id="KW-0472">Membrane</keyword>
<keyword evidence="14" id="KW-0573">Peptidoglycan synthesis</keyword>
<dbReference type="EMBL" id="LBOV01000010">
    <property type="protein sequence ID" value="KKP43841.1"/>
    <property type="molecule type" value="Genomic_DNA"/>
</dbReference>
<comment type="catalytic activity">
    <reaction evidence="13 14">
        <text>di-trans,octa-cis-undecaprenyl diphosphate + H2O = di-trans,octa-cis-undecaprenyl phosphate + phosphate + H(+)</text>
        <dbReference type="Rhea" id="RHEA:28094"/>
        <dbReference type="ChEBI" id="CHEBI:15377"/>
        <dbReference type="ChEBI" id="CHEBI:15378"/>
        <dbReference type="ChEBI" id="CHEBI:43474"/>
        <dbReference type="ChEBI" id="CHEBI:58405"/>
        <dbReference type="ChEBI" id="CHEBI:60392"/>
        <dbReference type="EC" id="3.6.1.27"/>
    </reaction>
</comment>
<comment type="caution">
    <text evidence="15">The sequence shown here is derived from an EMBL/GenBank/DDBJ whole genome shotgun (WGS) entry which is preliminary data.</text>
</comment>
<evidence type="ECO:0000256" key="14">
    <source>
        <dbReference type="HAMAP-Rule" id="MF_01006"/>
    </source>
</evidence>
<protein>
    <recommendedName>
        <fullName evidence="4 14">Undecaprenyl-diphosphatase</fullName>
        <ecNumber evidence="3 14">3.6.1.27</ecNumber>
    </recommendedName>
    <alternativeName>
        <fullName evidence="12 14">Bacitracin resistance protein</fullName>
    </alternativeName>
    <alternativeName>
        <fullName evidence="11 14">Undecaprenyl pyrophosphate phosphatase</fullName>
    </alternativeName>
</protein>
<evidence type="ECO:0000256" key="5">
    <source>
        <dbReference type="ARBA" id="ARBA00022475"/>
    </source>
</evidence>
<dbReference type="GO" id="GO:0016301">
    <property type="term" value="F:kinase activity"/>
    <property type="evidence" value="ECO:0007669"/>
    <property type="project" value="UniProtKB-KW"/>
</dbReference>
<comment type="similarity">
    <text evidence="2 14">Belongs to the UppP family.</text>
</comment>
<keyword evidence="5 14" id="KW-1003">Cell membrane</keyword>
<evidence type="ECO:0000256" key="12">
    <source>
        <dbReference type="ARBA" id="ARBA00032932"/>
    </source>
</evidence>
<evidence type="ECO:0000256" key="13">
    <source>
        <dbReference type="ARBA" id="ARBA00047594"/>
    </source>
</evidence>
<feature type="transmembrane region" description="Helical" evidence="14">
    <location>
        <begin position="207"/>
        <end position="227"/>
    </location>
</feature>
<comment type="subcellular location">
    <subcellularLocation>
        <location evidence="1 14">Cell membrane</location>
        <topology evidence="1 14">Multi-pass membrane protein</topology>
    </subcellularLocation>
</comment>
<dbReference type="PANTHER" id="PTHR30622">
    <property type="entry name" value="UNDECAPRENYL-DIPHOSPHATASE"/>
    <property type="match status" value="1"/>
</dbReference>
<sequence length="254" mass="28255">MDILKVILLAVEQGITELLPISSSAHLILSSQILNIKMDTYLLSVLHLGTTMALLIYFAPILFKDIFKKSSINFYLKILISTLPAALIGFFFESTIENSLRGNEVIAISLVFWGIIMILVERNKKVDEQDLREVTWKQSLLMGIGQTIALIPGSSRSGTSAIIGVLAGLNKYTAIQYSFLLGLPLLVAAPIYTIIKDAPERTLNISDLIGIVVAFIFTFLSLALLKRFSKDRWLTFFGIYRIILGIVVLLTILF</sequence>
<reference evidence="15 16" key="1">
    <citation type="journal article" date="2015" name="Nature">
        <title>rRNA introns, odd ribosomes, and small enigmatic genomes across a large radiation of phyla.</title>
        <authorList>
            <person name="Brown C.T."/>
            <person name="Hug L.A."/>
            <person name="Thomas B.C."/>
            <person name="Sharon I."/>
            <person name="Castelle C.J."/>
            <person name="Singh A."/>
            <person name="Wilkins M.J."/>
            <person name="Williams K.H."/>
            <person name="Banfield J.F."/>
        </authorList>
    </citation>
    <scope>NUCLEOTIDE SEQUENCE [LARGE SCALE GENOMIC DNA]</scope>
</reference>
<evidence type="ECO:0000256" key="10">
    <source>
        <dbReference type="ARBA" id="ARBA00023251"/>
    </source>
</evidence>
<dbReference type="GO" id="GO:0009252">
    <property type="term" value="P:peptidoglycan biosynthetic process"/>
    <property type="evidence" value="ECO:0007669"/>
    <property type="project" value="UniProtKB-KW"/>
</dbReference>
<dbReference type="Pfam" id="PF02673">
    <property type="entry name" value="BacA"/>
    <property type="match status" value="1"/>
</dbReference>
<keyword evidence="8 14" id="KW-1133">Transmembrane helix</keyword>
<keyword evidence="15" id="KW-0808">Transferase</keyword>
<dbReference type="PANTHER" id="PTHR30622:SF3">
    <property type="entry name" value="UNDECAPRENYL-DIPHOSPHATASE"/>
    <property type="match status" value="1"/>
</dbReference>
<evidence type="ECO:0000256" key="2">
    <source>
        <dbReference type="ARBA" id="ARBA00010621"/>
    </source>
</evidence>
<evidence type="ECO:0000313" key="15">
    <source>
        <dbReference type="EMBL" id="KKP43841.1"/>
    </source>
</evidence>
<evidence type="ECO:0000256" key="9">
    <source>
        <dbReference type="ARBA" id="ARBA00023136"/>
    </source>
</evidence>
<keyword evidence="7 14" id="KW-0378">Hydrolase</keyword>
<feature type="transmembrane region" description="Helical" evidence="14">
    <location>
        <begin position="41"/>
        <end position="62"/>
    </location>
</feature>
<comment type="function">
    <text evidence="14">Catalyzes the dephosphorylation of undecaprenyl diphosphate (UPP). Confers resistance to bacitracin.</text>
</comment>
<comment type="miscellaneous">
    <text evidence="14">Bacitracin is thought to be involved in the inhibition of peptidoglycan synthesis by sequestering undecaprenyl diphosphate, thereby reducing the pool of lipid carrier available.</text>
</comment>
<evidence type="ECO:0000256" key="1">
    <source>
        <dbReference type="ARBA" id="ARBA00004651"/>
    </source>
</evidence>